<comment type="caution">
    <text evidence="2">The sequence shown here is derived from an EMBL/GenBank/DDBJ whole genome shotgun (WGS) entry which is preliminary data.</text>
</comment>
<gene>
    <name evidence="2" type="ORF">ACFS5N_04580</name>
</gene>
<evidence type="ECO:0000313" key="2">
    <source>
        <dbReference type="EMBL" id="MFD2871731.1"/>
    </source>
</evidence>
<feature type="transmembrane region" description="Helical" evidence="1">
    <location>
        <begin position="1231"/>
        <end position="1255"/>
    </location>
</feature>
<evidence type="ECO:0000256" key="1">
    <source>
        <dbReference type="SAM" id="Phobius"/>
    </source>
</evidence>
<proteinExistence type="predicted"/>
<dbReference type="EMBL" id="JBHUPD010000001">
    <property type="protein sequence ID" value="MFD2871731.1"/>
    <property type="molecule type" value="Genomic_DNA"/>
</dbReference>
<reference evidence="3" key="1">
    <citation type="journal article" date="2019" name="Int. J. Syst. Evol. Microbiol.">
        <title>The Global Catalogue of Microorganisms (GCM) 10K type strain sequencing project: providing services to taxonomists for standard genome sequencing and annotation.</title>
        <authorList>
            <consortium name="The Broad Institute Genomics Platform"/>
            <consortium name="The Broad Institute Genome Sequencing Center for Infectious Disease"/>
            <person name="Wu L."/>
            <person name="Ma J."/>
        </authorList>
    </citation>
    <scope>NUCLEOTIDE SEQUENCE [LARGE SCALE GENOMIC DNA]</scope>
    <source>
        <strain evidence="3">KCTC 22437</strain>
    </source>
</reference>
<protein>
    <submittedName>
        <fullName evidence="2">Uncharacterized protein</fullName>
    </submittedName>
</protein>
<keyword evidence="1" id="KW-1133">Transmembrane helix</keyword>
<keyword evidence="3" id="KW-1185">Reference proteome</keyword>
<keyword evidence="1" id="KW-0812">Transmembrane</keyword>
<accession>A0ABW5Y8W6</accession>
<organism evidence="2 3">
    <name type="scientific">Mucilaginibacter ximonensis</name>
    <dbReference type="NCBI Taxonomy" id="538021"/>
    <lineage>
        <taxon>Bacteria</taxon>
        <taxon>Pseudomonadati</taxon>
        <taxon>Bacteroidota</taxon>
        <taxon>Sphingobacteriia</taxon>
        <taxon>Sphingobacteriales</taxon>
        <taxon>Sphingobacteriaceae</taxon>
        <taxon>Mucilaginibacter</taxon>
    </lineage>
</organism>
<dbReference type="Proteomes" id="UP001597557">
    <property type="component" value="Unassembled WGS sequence"/>
</dbReference>
<dbReference type="RefSeq" id="WP_377182699.1">
    <property type="nucleotide sequence ID" value="NZ_JBHUPD010000001.1"/>
</dbReference>
<evidence type="ECO:0000313" key="3">
    <source>
        <dbReference type="Proteomes" id="UP001597557"/>
    </source>
</evidence>
<keyword evidence="1" id="KW-0472">Membrane</keyword>
<sequence>MKQPDFNRRDFIKTSTISVISATPVARSLAQLFNVPAGKVTTLIDYAFRLSKWQNLLNIDFYFVNVGYRDQCIFRKRKLIFNYQEQKSFMIVRLPQQHIAEQSYDASYTPNGAVFNDNNGPGQWTAVTRIAGYSYLVFRIIFPDEKNKKKILLTEESLMNWNDTSLYKLVVKQNMTESLFDIEIEDGANISYENRYPLNYSSAGEGGVYAYDYDAYPKAYGDPVTAIEAPWRLFLSPKLPDQDRFRFRWEFSAPPVYTRSHQLPQTFRAELWTASLTIEENPDYLRLLALRRSFEKKKDEDNHVDTADAVIGKIELMLIGSPDHPNAQGVDAIFTTAAPYRILPAAADRKDLVELYIKYKIVARTNKLIFSPLGISTFIEFKNDKIDTDKINLYQWKQLISFGRDEEVEVVTLCLEKEHGHKYLHIKTTKRRTKQGVSYLDYREYVMPLEISKDLRNHTNEHIGGKLVTKFASPFNQIYVLDTQPKRIAPLSAANYNTPGEALTDAANAVLAFIPKAISIGTDGQNYKENVEFQYKGVDWQGNVTLYKKSLQLIPLETIQGINKLATPVLRAADIKRLESFFSSDKLESLNLKLAAFETSISAISKRLSDLETTTFQPATQLNRIKALLVASELNKSVQTAVANFKDRLKTYETDLGGKIDTLNQKLDAISALAAPGAAVFNIFDARVAIPAFTALENEIGQIDLLPPLPDPRADRVIHKLTPLKTQLLAWSTDLTYADLRSLNNINIAGVPLTIYTELYTNWGAIQALEKDIPNLINTYKQKVGFAVKDFRTTAEQQLKTETDKKLGVVKEELSMLQANWMAFNGQLKTDINNQIDFFHEYAAMPQLQQASVFISSLNKLVNEEIPVNIQYAQDYLKNQLDQQQLEVEKNASRVFAELTTSAKAAVNGKIRQISADMGGYINPEIPVEYLTYLKDPKKLSDKLVNDILQQYPELKAYKNEIQEQYNDLVFISNTAKEQWKKIQAIKPEAYFAALEAKILGSISLKDILGVDFEMPRLTNYPDKIVYNFITDKIVDKDLGVVYFYAQNRGQKTSLQIYLEKSTKDLHQALSFTRLSNFSLSVRVSSADVLVILFNKLEVSASNQGKSTTVKIDDISFGGPLEFLAKLAEAIQIPGTGLHVNLSAANISIGYAFALPGIESPGFNFTNIKFDVGLNIPLPTFGAIKPISTTIGINSPFDKFLISVGIFGGRGHFQLTATPDSIQKIDSSLEFGGYLGINLGIASGYVYLFAGIRFVYYGDGDIIFDGYLICGGGVTVFGFISVSVTFLLIMEYQNVGGQASLTGSASVSYSIKIGFFKKSFTLSYSKTIAGTGGKRIDPNSQASLVNKTSQPIYYADAGPELIIPQDLLRKEQTATPKNINTTTKDSLPDNAAAFKNVYTETTWNEYLNSFIRS</sequence>
<name>A0ABW5Y8W6_9SPHI</name>
<feature type="transmembrane region" description="Helical" evidence="1">
    <location>
        <begin position="1267"/>
        <end position="1290"/>
    </location>
</feature>